<accession>A0A914HXG2</accession>
<keyword evidence="1" id="KW-1185">Reference proteome</keyword>
<name>A0A914HXG2_GLORO</name>
<sequence>MSDNASDEEQQQQMQEIWICADIWLEVFAFIDPLELGLKMALISDRFDRLVDMHFKTRKWSLGTLQILPAFRGNGAEIVTSSGERLPIPQGPMPNKVIAFESIEIRYVDQTVIDFLQRIRRLFDSSETTGAIATFDDQSRSWEIIRQKIWPLISGCFSEQIADASSRQAVAKWLRTPREDELPKMLHCDFYSGRMEGLKGSFVNASAPVNFIARLRALSYVHDPFEMDEEWERERLTFRRLNEDNKWELAEEEESEWAWDRQWNRITIDFNDMDIGDDMVDAKAGPSEPKK</sequence>
<dbReference type="WBParaSite" id="Gr19_v10_g4928.t1">
    <property type="protein sequence ID" value="Gr19_v10_g4928.t1"/>
    <property type="gene ID" value="Gr19_v10_g4928"/>
</dbReference>
<dbReference type="AlphaFoldDB" id="A0A914HXG2"/>
<organism evidence="1 2">
    <name type="scientific">Globodera rostochiensis</name>
    <name type="common">Golden nematode worm</name>
    <name type="synonym">Heterodera rostochiensis</name>
    <dbReference type="NCBI Taxonomy" id="31243"/>
    <lineage>
        <taxon>Eukaryota</taxon>
        <taxon>Metazoa</taxon>
        <taxon>Ecdysozoa</taxon>
        <taxon>Nematoda</taxon>
        <taxon>Chromadorea</taxon>
        <taxon>Rhabditida</taxon>
        <taxon>Tylenchina</taxon>
        <taxon>Tylenchomorpha</taxon>
        <taxon>Tylenchoidea</taxon>
        <taxon>Heteroderidae</taxon>
        <taxon>Heteroderinae</taxon>
        <taxon>Globodera</taxon>
    </lineage>
</organism>
<reference evidence="2" key="1">
    <citation type="submission" date="2022-11" db="UniProtKB">
        <authorList>
            <consortium name="WormBaseParasite"/>
        </authorList>
    </citation>
    <scope>IDENTIFICATION</scope>
</reference>
<evidence type="ECO:0000313" key="2">
    <source>
        <dbReference type="WBParaSite" id="Gr19_v10_g4928.t1"/>
    </source>
</evidence>
<proteinExistence type="predicted"/>
<protein>
    <submittedName>
        <fullName evidence="2">F-box domain-containing protein</fullName>
    </submittedName>
</protein>
<evidence type="ECO:0000313" key="1">
    <source>
        <dbReference type="Proteomes" id="UP000887572"/>
    </source>
</evidence>
<dbReference type="Proteomes" id="UP000887572">
    <property type="component" value="Unplaced"/>
</dbReference>